<evidence type="ECO:0000313" key="13">
    <source>
        <dbReference type="Ensembl" id="ENSPEMP00000030688.1"/>
    </source>
</evidence>
<keyword evidence="2 8" id="KW-0812">Transmembrane</keyword>
<feature type="domain" description="NIDO" evidence="11">
    <location>
        <begin position="1085"/>
        <end position="1240"/>
    </location>
</feature>
<dbReference type="PROSITE" id="PS51220">
    <property type="entry name" value="NIDO"/>
    <property type="match status" value="1"/>
</dbReference>
<evidence type="ECO:0000256" key="7">
    <source>
        <dbReference type="SAM" id="MobiDB-lite"/>
    </source>
</evidence>
<feature type="compositionally biased region" description="Polar residues" evidence="7">
    <location>
        <begin position="127"/>
        <end position="273"/>
    </location>
</feature>
<dbReference type="PROSITE" id="PS50856">
    <property type="entry name" value="AMOP"/>
    <property type="match status" value="1"/>
</dbReference>
<dbReference type="InterPro" id="IPR005533">
    <property type="entry name" value="AMOP_dom"/>
</dbReference>
<feature type="compositionally biased region" description="Low complexity" evidence="7">
    <location>
        <begin position="402"/>
        <end position="434"/>
    </location>
</feature>
<feature type="transmembrane region" description="Helical" evidence="8">
    <location>
        <begin position="2052"/>
        <end position="2075"/>
    </location>
</feature>
<dbReference type="Ensembl" id="ENSPEMT00000041131.1">
    <property type="protein sequence ID" value="ENSPEMP00000030688.1"/>
    <property type="gene ID" value="ENSPEMG00000024593.1"/>
</dbReference>
<dbReference type="CDD" id="cd00054">
    <property type="entry name" value="EGF_CA"/>
    <property type="match status" value="1"/>
</dbReference>
<feature type="disulfide bond" evidence="6">
    <location>
        <begin position="1836"/>
        <end position="1845"/>
    </location>
</feature>
<reference evidence="13" key="2">
    <citation type="submission" date="2025-08" db="UniProtKB">
        <authorList>
            <consortium name="Ensembl"/>
        </authorList>
    </citation>
    <scope>IDENTIFICATION</scope>
</reference>
<keyword evidence="14" id="KW-1185">Reference proteome</keyword>
<dbReference type="Pfam" id="PF00094">
    <property type="entry name" value="VWD"/>
    <property type="match status" value="1"/>
</dbReference>
<dbReference type="GeneTree" id="ENSGT00730000110943"/>
<evidence type="ECO:0000256" key="5">
    <source>
        <dbReference type="ARBA" id="ARBA00023157"/>
    </source>
</evidence>
<feature type="compositionally biased region" description="Polar residues" evidence="7">
    <location>
        <begin position="614"/>
        <end position="702"/>
    </location>
</feature>
<feature type="compositionally biased region" description="Low complexity" evidence="7">
    <location>
        <begin position="274"/>
        <end position="293"/>
    </location>
</feature>
<dbReference type="Pfam" id="PF23263">
    <property type="entry name" value="C8-3_MUC4"/>
    <property type="match status" value="1"/>
</dbReference>
<dbReference type="GO" id="GO:0016020">
    <property type="term" value="C:membrane"/>
    <property type="evidence" value="ECO:0007669"/>
    <property type="project" value="UniProtKB-SubCell"/>
</dbReference>
<feature type="compositionally biased region" description="Low complexity" evidence="7">
    <location>
        <begin position="593"/>
        <end position="609"/>
    </location>
</feature>
<feature type="domain" description="EGF-like" evidence="9">
    <location>
        <begin position="1807"/>
        <end position="1846"/>
    </location>
</feature>
<keyword evidence="3 8" id="KW-1133">Transmembrane helix</keyword>
<accession>A0A8C8UG04</accession>
<evidence type="ECO:0000259" key="10">
    <source>
        <dbReference type="PROSITE" id="PS50856"/>
    </source>
</evidence>
<dbReference type="InterPro" id="IPR003886">
    <property type="entry name" value="NIDO_dom"/>
</dbReference>
<evidence type="ECO:0000256" key="1">
    <source>
        <dbReference type="ARBA" id="ARBA00004370"/>
    </source>
</evidence>
<feature type="domain" description="VWFD" evidence="12">
    <location>
        <begin position="1370"/>
        <end position="1567"/>
    </location>
</feature>
<dbReference type="Proteomes" id="UP000694547">
    <property type="component" value="Chromosome 12"/>
</dbReference>
<keyword evidence="5 6" id="KW-1015">Disulfide bond</keyword>
<feature type="compositionally biased region" description="Low complexity" evidence="7">
    <location>
        <begin position="102"/>
        <end position="126"/>
    </location>
</feature>
<dbReference type="InterPro" id="IPR056619">
    <property type="entry name" value="C8-3_MUC4"/>
</dbReference>
<feature type="domain" description="EGF-like" evidence="9">
    <location>
        <begin position="2005"/>
        <end position="2044"/>
    </location>
</feature>
<feature type="compositionally biased region" description="Polar residues" evidence="7">
    <location>
        <begin position="570"/>
        <end position="592"/>
    </location>
</feature>
<keyword evidence="4 8" id="KW-0472">Membrane</keyword>
<reference evidence="13" key="3">
    <citation type="submission" date="2025-09" db="UniProtKB">
        <authorList>
            <consortium name="Ensembl"/>
        </authorList>
    </citation>
    <scope>IDENTIFICATION</scope>
</reference>
<sequence>MDTSSRAQSTPLTEVTTSTLSSSPTPSTDNTSGSEGHTSPDVSQSSTSIITTVSMTNSPNVLSTVTSPITSNQELSTSSQNGHTGTMETSSNPQNTPLTEVTTSAPSSSPSGSTPTQTGSQGTSSPEATTNPLSSSVSNTNPSGTEMPASSPSTDNTSGSTGHTSLAVSQSSTSAITGISMTNSPNVLSTVTSPITSNQELSTSSQNDHTGSMETTSNPQNNPLTEVTTSALSSFPSVSTPAQTGSQGTSSPEATTNPFSSSISNTKPATSEMPTSAPSTDSTSGSTGHTSPDVSQSSTSAITGISMTNSPNVLSTMTTPFTSNQELSTSSQNGHTGTMETNSNAQSTPLTEVTTSTLFSSPSGSTPAQTGSQGTSSPEATTNPFTSSVGNTNPPKTEMPNSSPSTDSTSGSTGHTSPAVSHSSTSVTTSALSSFPSGSTPAQTGSQGTSSPQTTSSPFISSVSNTNPPMTEMPTSAPSPDSTSGNTGQTSPALSQSSTSAITGISMTNSPNVLSTMTTPITSNQELSTSQNGHTGTMETNSNPQSTPLTEVTTSTPSSSPSGSTPAQTGSQGTSSPEATTNPFSSSVSNTKTATSEMPTSSPSTDSTSGRILMTNSPNVLSTVTSPITSNEELSTSSQNGHTGTMETSSNPQSTPLTEVTTSTLFSFPSGSTPAQTGSQGTSSPEPTTNPFTSSVSNTNPPKTEMPTSAPSTDSTSGSTGHTSLAVSQSSTSAITGISMTNSPNVLSTVTSPITSNQELSTSSQNGHTGTMETSSNPQSTPLTEVTTSALTSFPSGSTPVQTGSQGTSSSEAITNPFSSSVSNTNPPKTEMPNSSPSTDSTSGSTWHTSAHVTESFGVITSGVSSSTLTGQSTVLAYSTSTQPPSTYSQSYQTTSMATSSIYHTSTLTEVTTENHSSSSSGPTVTDTFSHGTSSSGESATYNTGKNTHFSGFPRTTTSSLKTDSGRGTSLPATSWTLTTPSSTTASRSTAPPLPILPEQGIALFPYGTSPHIGDLRLFDRTVDFTSPLFKIQIGFPLGSSLRDSFYFTDNGQIVFPESDYSIFSYPNPPQRGFTGREHVAMVAPFWADADFSSSRGTIFYQEYSTLYDGNSELIRGVEALIHEFTGDWSYKAKWTLKVTWVDVPTYPARWSFGTNTYQAILSTDGSSSYALFLYQSGGMRWDVAQGLRKQVLMGFSSGDGYFENSPLILRPAMEKYRPDRFLDSKLGIRGLQVYRLHKEVRPNYRLRCLQWLKSQPQSPSWGWGWSQISCPCSWQQGRRDLRFWRVNTGWWDGSSRQLCSFSSWRGGVCCSYGHWGEFREGWRMHSPWQFEQEREAQNWCCRWNDKPSLCAEYRRVRPRFGCAWYRPPRPAWTYGDPHITTLDNASYTFNGLGDFLLVQARDANSSFLLEGRTAQTGSAKATNFIAFAAQYNTSSLASPVTVQWFLEPNDTIRVLYNNRTVAFDTNHTEEVFNTTGVLMTQNGSQVSASFDGTVTISVIALSNILHASSSLPEGYRHHTKGLLGVWNDNPEDDFRMPNGSTIPSKSSEETIFHYGMTWQINGTGLLGMRTDPLPSNFTPVFLSQLRNTSDANLTSGCRGDTQCEFDALATGNAGIGQSTNTILETFQNVNGTLNQYPPSINCSRDIRAYKGRTETVDITSDSKDVTFTLTDSQPFRSLFLWTENGSLQWTPPASPEACTLEILARDARTNLSSVLQPQTTICFCNTESQCLYNETSREGNSSLEVASCKCDGDTFGRFCERSKDLCEEPCFPNVPCTPGKGCEACPPNMTGDGRHCAALVDPLACQNHSCPANHCYNHGHCYISGAPDCQPACTCPPAFTDARCLLAGNSFTPTIAKELPLRTIMLSLREDENASLADVNASVSATLTVPLPRSSLPARPSDKSIQHWRVTSHFQYRPRGPVIHFLNDQLMDAVVEAFLLQAPRGRQMRSSGEARKNVNFFPISRADVHHVKALNLGNLSDYFLCEGYKGYELVYSPQDGVTCVSPCSEGYCHNGGQCQHLPDGPQCSCASFTIYTSWGERCEHLSVKLGAFFGILFGALGALLLLGILAFVIFHFCGSMNKFSYPLDSEL</sequence>
<evidence type="ECO:0000256" key="6">
    <source>
        <dbReference type="PROSITE-ProRule" id="PRU00076"/>
    </source>
</evidence>
<dbReference type="SMART" id="SM00181">
    <property type="entry name" value="EGF"/>
    <property type="match status" value="3"/>
</dbReference>
<evidence type="ECO:0008006" key="15">
    <source>
        <dbReference type="Google" id="ProtNLM"/>
    </source>
</evidence>
<feature type="compositionally biased region" description="Low complexity" evidence="7">
    <location>
        <begin position="9"/>
        <end position="34"/>
    </location>
</feature>
<feature type="compositionally biased region" description="Polar residues" evidence="7">
    <location>
        <begin position="59"/>
        <end position="101"/>
    </location>
</feature>
<evidence type="ECO:0000256" key="4">
    <source>
        <dbReference type="ARBA" id="ARBA00023136"/>
    </source>
</evidence>
<dbReference type="GO" id="GO:0007160">
    <property type="term" value="P:cell-matrix adhesion"/>
    <property type="evidence" value="ECO:0007669"/>
    <property type="project" value="InterPro"/>
</dbReference>
<reference evidence="13 14" key="1">
    <citation type="submission" date="2018-10" db="EMBL/GenBank/DDBJ databases">
        <title>Improved assembly of the deer mouse Peromyscus maniculatus genome.</title>
        <authorList>
            <person name="Lassance J.-M."/>
            <person name="Hoekstra H.E."/>
        </authorList>
    </citation>
    <scope>NUCLEOTIDE SEQUENCE [LARGE SCALE GENOMIC DNA]</scope>
</reference>
<feature type="compositionally biased region" description="Low complexity" evidence="7">
    <location>
        <begin position="443"/>
        <end position="458"/>
    </location>
</feature>
<dbReference type="SMART" id="SM00723">
    <property type="entry name" value="AMOP"/>
    <property type="match status" value="1"/>
</dbReference>
<evidence type="ECO:0000259" key="9">
    <source>
        <dbReference type="PROSITE" id="PS50026"/>
    </source>
</evidence>
<feature type="compositionally biased region" description="Low complexity" evidence="7">
    <location>
        <begin position="546"/>
        <end position="569"/>
    </location>
</feature>
<feature type="compositionally biased region" description="Low complexity" evidence="7">
    <location>
        <begin position="969"/>
        <end position="991"/>
    </location>
</feature>
<dbReference type="PANTHER" id="PTHR13802:SF52">
    <property type="entry name" value="MUCIN-4"/>
    <property type="match status" value="1"/>
</dbReference>
<evidence type="ECO:0000259" key="11">
    <source>
        <dbReference type="PROSITE" id="PS51220"/>
    </source>
</evidence>
<feature type="compositionally biased region" description="Low complexity" evidence="7">
    <location>
        <begin position="42"/>
        <end position="58"/>
    </location>
</feature>
<evidence type="ECO:0000259" key="12">
    <source>
        <dbReference type="PROSITE" id="PS51233"/>
    </source>
</evidence>
<evidence type="ECO:0000313" key="14">
    <source>
        <dbReference type="Proteomes" id="UP000694547"/>
    </source>
</evidence>
<feature type="region of interest" description="Disordered" evidence="7">
    <location>
        <begin position="756"/>
        <end position="848"/>
    </location>
</feature>
<dbReference type="InterPro" id="IPR051495">
    <property type="entry name" value="Epithelial_Barrier/Signaling"/>
</dbReference>
<feature type="compositionally biased region" description="Polar residues" evidence="7">
    <location>
        <begin position="756"/>
        <end position="834"/>
    </location>
</feature>
<feature type="compositionally biased region" description="Low complexity" evidence="7">
    <location>
        <begin position="707"/>
        <end position="724"/>
    </location>
</feature>
<feature type="region of interest" description="Disordered" evidence="7">
    <location>
        <begin position="913"/>
        <end position="993"/>
    </location>
</feature>
<feature type="region of interest" description="Disordered" evidence="7">
    <location>
        <begin position="1"/>
        <end position="728"/>
    </location>
</feature>
<evidence type="ECO:0000256" key="2">
    <source>
        <dbReference type="ARBA" id="ARBA00022692"/>
    </source>
</evidence>
<comment type="subcellular location">
    <subcellularLocation>
        <location evidence="1">Membrane</location>
    </subcellularLocation>
</comment>
<comment type="caution">
    <text evidence="6">Lacks conserved residue(s) required for the propagation of feature annotation.</text>
</comment>
<feature type="compositionally biased region" description="Polar residues" evidence="7">
    <location>
        <begin position="294"/>
        <end position="401"/>
    </location>
</feature>
<protein>
    <recommendedName>
        <fullName evidence="15">Mucin-4</fullName>
    </recommendedName>
</protein>
<dbReference type="InterPro" id="IPR001846">
    <property type="entry name" value="VWF_type-D"/>
</dbReference>
<dbReference type="GO" id="GO:0005176">
    <property type="term" value="F:ErbB-2 class receptor binding"/>
    <property type="evidence" value="ECO:0007669"/>
    <property type="project" value="TreeGrafter"/>
</dbReference>
<dbReference type="InterPro" id="IPR000742">
    <property type="entry name" value="EGF"/>
</dbReference>
<keyword evidence="6" id="KW-0245">EGF-like domain</keyword>
<organism evidence="13 14">
    <name type="scientific">Peromyscus maniculatus bairdii</name>
    <name type="common">Prairie deer mouse</name>
    <dbReference type="NCBI Taxonomy" id="230844"/>
    <lineage>
        <taxon>Eukaryota</taxon>
        <taxon>Metazoa</taxon>
        <taxon>Chordata</taxon>
        <taxon>Craniata</taxon>
        <taxon>Vertebrata</taxon>
        <taxon>Euteleostomi</taxon>
        <taxon>Mammalia</taxon>
        <taxon>Eutheria</taxon>
        <taxon>Euarchontoglires</taxon>
        <taxon>Glires</taxon>
        <taxon>Rodentia</taxon>
        <taxon>Myomorpha</taxon>
        <taxon>Muroidea</taxon>
        <taxon>Cricetidae</taxon>
        <taxon>Neotominae</taxon>
        <taxon>Peromyscus</taxon>
    </lineage>
</organism>
<proteinExistence type="predicted"/>
<dbReference type="Pfam" id="PF06119">
    <property type="entry name" value="NIDO"/>
    <property type="match status" value="1"/>
</dbReference>
<feature type="compositionally biased region" description="Polar residues" evidence="7">
    <location>
        <begin position="913"/>
        <end position="968"/>
    </location>
</feature>
<feature type="compositionally biased region" description="Low complexity" evidence="7">
    <location>
        <begin position="835"/>
        <end position="846"/>
    </location>
</feature>
<dbReference type="SMART" id="SM00539">
    <property type="entry name" value="NIDO"/>
    <property type="match status" value="1"/>
</dbReference>
<dbReference type="PROSITE" id="PS50026">
    <property type="entry name" value="EGF_3"/>
    <property type="match status" value="2"/>
</dbReference>
<feature type="domain" description="AMOP" evidence="10">
    <location>
        <begin position="1241"/>
        <end position="1358"/>
    </location>
</feature>
<dbReference type="PROSITE" id="PS51233">
    <property type="entry name" value="VWFD"/>
    <property type="match status" value="1"/>
</dbReference>
<evidence type="ECO:0000256" key="3">
    <source>
        <dbReference type="ARBA" id="ARBA00022989"/>
    </source>
</evidence>
<evidence type="ECO:0000256" key="8">
    <source>
        <dbReference type="SAM" id="Phobius"/>
    </source>
</evidence>
<dbReference type="SMART" id="SM00216">
    <property type="entry name" value="VWD"/>
    <property type="match status" value="1"/>
</dbReference>
<name>A0A8C8UG04_PERMB</name>
<dbReference type="PANTHER" id="PTHR13802">
    <property type="entry name" value="MUCIN 4-RELATED"/>
    <property type="match status" value="1"/>
</dbReference>
<feature type="compositionally biased region" description="Polar residues" evidence="7">
    <location>
        <begin position="459"/>
        <end position="545"/>
    </location>
</feature>